<feature type="binding site" evidence="3">
    <location>
        <begin position="86"/>
        <end position="87"/>
    </location>
    <ligand>
        <name>phosphate</name>
        <dbReference type="ChEBI" id="CHEBI:43474"/>
    </ligand>
</feature>
<organism evidence="5 6">
    <name type="scientific">Sphingosinicella xenopeptidilytica</name>
    <dbReference type="NCBI Taxonomy" id="364098"/>
    <lineage>
        <taxon>Bacteria</taxon>
        <taxon>Pseudomonadati</taxon>
        <taxon>Pseudomonadota</taxon>
        <taxon>Alphaproteobacteria</taxon>
        <taxon>Sphingomonadales</taxon>
        <taxon>Sphingosinicellaceae</taxon>
        <taxon>Sphingosinicella</taxon>
    </lineage>
</organism>
<dbReference type="Gene3D" id="3.40.50.1580">
    <property type="entry name" value="Nucleoside phosphorylase domain"/>
    <property type="match status" value="1"/>
</dbReference>
<comment type="catalytic activity">
    <reaction evidence="3">
        <text>S-methyl-5'-thioadenosine + phosphate = 5-(methylsulfanyl)-alpha-D-ribose 1-phosphate + adenine</text>
        <dbReference type="Rhea" id="RHEA:11852"/>
        <dbReference type="ChEBI" id="CHEBI:16708"/>
        <dbReference type="ChEBI" id="CHEBI:17509"/>
        <dbReference type="ChEBI" id="CHEBI:43474"/>
        <dbReference type="ChEBI" id="CHEBI:58533"/>
        <dbReference type="EC" id="2.4.2.28"/>
    </reaction>
</comment>
<name>A0ABW3C7S4_SPHXN</name>
<evidence type="ECO:0000256" key="2">
    <source>
        <dbReference type="ARBA" id="ARBA00022679"/>
    </source>
</evidence>
<dbReference type="EC" id="2.4.2.28" evidence="3"/>
<feature type="domain" description="Nucleoside phosphorylase" evidence="4">
    <location>
        <begin position="4"/>
        <end position="242"/>
    </location>
</feature>
<evidence type="ECO:0000256" key="1">
    <source>
        <dbReference type="ARBA" id="ARBA00022676"/>
    </source>
</evidence>
<dbReference type="RefSeq" id="WP_381492928.1">
    <property type="nucleotide sequence ID" value="NZ_JBHTIK010000012.1"/>
</dbReference>
<keyword evidence="1 3" id="KW-0328">Glycosyltransferase</keyword>
<feature type="binding site" evidence="3">
    <location>
        <begin position="208"/>
        <end position="210"/>
    </location>
    <ligand>
        <name>substrate</name>
    </ligand>
</feature>
<dbReference type="Pfam" id="PF01048">
    <property type="entry name" value="PNP_UDP_1"/>
    <property type="match status" value="1"/>
</dbReference>
<dbReference type="SUPFAM" id="SSF53167">
    <property type="entry name" value="Purine and uridine phosphorylases"/>
    <property type="match status" value="1"/>
</dbReference>
<dbReference type="PANTHER" id="PTHR42679">
    <property type="entry name" value="S-METHYL-5'-THIOADENOSINE PHOSPHORYLASE"/>
    <property type="match status" value="1"/>
</dbReference>
<protein>
    <recommendedName>
        <fullName evidence="3">S-methyl-5'-thioadenosine phosphorylase</fullName>
        <ecNumber evidence="3">2.4.2.28</ecNumber>
    </recommendedName>
    <alternativeName>
        <fullName evidence="3">5'-methylthioadenosine phosphorylase</fullName>
        <shortName evidence="3">MTA phosphorylase</shortName>
        <shortName evidence="3">MTAP</shortName>
    </alternativeName>
</protein>
<dbReference type="NCBIfam" id="NF006492">
    <property type="entry name" value="PRK08931.1"/>
    <property type="match status" value="1"/>
</dbReference>
<dbReference type="GO" id="GO:0017061">
    <property type="term" value="F:S-methyl-5-thioadenosine phosphorylase activity"/>
    <property type="evidence" value="ECO:0007669"/>
    <property type="project" value="UniProtKB-EC"/>
</dbReference>
<dbReference type="InterPro" id="IPR010044">
    <property type="entry name" value="MTAP"/>
</dbReference>
<dbReference type="InterPro" id="IPR035994">
    <property type="entry name" value="Nucleoside_phosphorylase_sf"/>
</dbReference>
<feature type="site" description="Important for substrate specificity" evidence="3">
    <location>
        <position position="221"/>
    </location>
</feature>
<feature type="site" description="Important for substrate specificity" evidence="3">
    <location>
        <position position="166"/>
    </location>
</feature>
<evidence type="ECO:0000313" key="6">
    <source>
        <dbReference type="Proteomes" id="UP001597124"/>
    </source>
</evidence>
<feature type="binding site" evidence="3">
    <location>
        <begin position="53"/>
        <end position="54"/>
    </location>
    <ligand>
        <name>phosphate</name>
        <dbReference type="ChEBI" id="CHEBI:43474"/>
    </ligand>
</feature>
<gene>
    <name evidence="3" type="primary">mtnP</name>
    <name evidence="5" type="ORF">ACFQ00_15815</name>
</gene>
<comment type="similarity">
    <text evidence="3">Belongs to the PNP/MTAP phosphorylase family. MTAP subfamily.</text>
</comment>
<sequence length="289" mass="29940">MGGKLGIIGGSGLYALGSLSDVAWRAVDTPFGAPSDELLFGRLGQADLVFLPRHGRGHRLTPSEVPYRANIAALKAAGCTHVLSLSACGSFKEALSPGTFVLVDQFVDRTRGRTKSFFGNGIVAHVSLADPVCGPLGARVADAAKALGIPFVSGGTYLAMEGPQFSTRAESRAYVAAGFDVIGMTNMPEAALAREAELCYASVAMVTDYDSWRPAEEGANVADILEVMHGNSANARALVAAVAAAWPAAPAACPQGCDHALDHAIITDPALWPAPVVETLRGVAGRVLK</sequence>
<evidence type="ECO:0000256" key="3">
    <source>
        <dbReference type="HAMAP-Rule" id="MF_01963"/>
    </source>
</evidence>
<comment type="pathway">
    <text evidence="3">Amino-acid biosynthesis; L-methionine biosynthesis via salvage pathway; S-methyl-5-thio-alpha-D-ribose 1-phosphate from S-methyl-5'-thioadenosine (phosphorylase route): step 1/1.</text>
</comment>
<dbReference type="CDD" id="cd09010">
    <property type="entry name" value="MTAP_SsMTAPII_like_MTIP"/>
    <property type="match status" value="1"/>
</dbReference>
<feature type="binding site" evidence="3">
    <location>
        <position position="11"/>
    </location>
    <ligand>
        <name>phosphate</name>
        <dbReference type="ChEBI" id="CHEBI:43474"/>
    </ligand>
</feature>
<dbReference type="EMBL" id="JBHTIK010000012">
    <property type="protein sequence ID" value="MFD0849802.1"/>
    <property type="molecule type" value="Genomic_DNA"/>
</dbReference>
<comment type="caution">
    <text evidence="5">The sequence shown here is derived from an EMBL/GenBank/DDBJ whole genome shotgun (WGS) entry which is preliminary data.</text>
</comment>
<evidence type="ECO:0000259" key="4">
    <source>
        <dbReference type="Pfam" id="PF01048"/>
    </source>
</evidence>
<accession>A0ABW3C7S4</accession>
<keyword evidence="2 3" id="KW-0808">Transferase</keyword>
<dbReference type="InterPro" id="IPR000845">
    <property type="entry name" value="Nucleoside_phosphorylase_d"/>
</dbReference>
<feature type="binding site" evidence="3">
    <location>
        <position position="185"/>
    </location>
    <ligand>
        <name>phosphate</name>
        <dbReference type="ChEBI" id="CHEBI:43474"/>
    </ligand>
</feature>
<evidence type="ECO:0000313" key="5">
    <source>
        <dbReference type="EMBL" id="MFD0849802.1"/>
    </source>
</evidence>
<dbReference type="Proteomes" id="UP001597124">
    <property type="component" value="Unassembled WGS sequence"/>
</dbReference>
<keyword evidence="6" id="KW-1185">Reference proteome</keyword>
<reference evidence="6" key="1">
    <citation type="journal article" date="2019" name="Int. J. Syst. Evol. Microbiol.">
        <title>The Global Catalogue of Microorganisms (GCM) 10K type strain sequencing project: providing services to taxonomists for standard genome sequencing and annotation.</title>
        <authorList>
            <consortium name="The Broad Institute Genomics Platform"/>
            <consortium name="The Broad Institute Genome Sequencing Center for Infectious Disease"/>
            <person name="Wu L."/>
            <person name="Ma J."/>
        </authorList>
    </citation>
    <scope>NUCLEOTIDE SEQUENCE [LARGE SCALE GENOMIC DNA]</scope>
    <source>
        <strain evidence="6">CCUG 52537</strain>
    </source>
</reference>
<dbReference type="PANTHER" id="PTHR42679:SF2">
    <property type="entry name" value="S-METHYL-5'-THIOADENOSINE PHOSPHORYLASE"/>
    <property type="match status" value="1"/>
</dbReference>
<comment type="subunit">
    <text evidence="3">Homohexamer. Dimer of a homotrimer.</text>
</comment>
<feature type="binding site" evidence="3">
    <location>
        <position position="184"/>
    </location>
    <ligand>
        <name>substrate</name>
    </ligand>
</feature>
<dbReference type="NCBIfam" id="TIGR01694">
    <property type="entry name" value="MTAP"/>
    <property type="match status" value="1"/>
</dbReference>
<comment type="function">
    <text evidence="3">Catalyzes the reversible phosphorylation of S-methyl-5'-thioadenosine (MTA) to adenine and 5-methylthioribose-1-phosphate. Involved in the breakdown of MTA, a major by-product of polyamine biosynthesis. Responsible for the first step in the methionine salvage pathway after MTA has been generated from S-adenosylmethionine. Has broad substrate specificity with 6-aminopurine nucleosides as preferred substrates.</text>
</comment>
<keyword evidence="3" id="KW-0660">Purine salvage</keyword>
<proteinExistence type="inferred from homology"/>
<dbReference type="HAMAP" id="MF_01963">
    <property type="entry name" value="MTAP"/>
    <property type="match status" value="1"/>
</dbReference>